<dbReference type="AlphaFoldDB" id="A0A369LBW9"/>
<gene>
    <name evidence="10 11" type="primary">queC</name>
    <name evidence="11" type="ORF">C1880_02605</name>
</gene>
<comment type="function">
    <text evidence="10">Catalyzes the ATP-dependent conversion of 7-carboxy-7-deazaguanine (CDG) to 7-cyano-7-deazaguanine (preQ(0)).</text>
</comment>
<feature type="binding site" evidence="10">
    <location>
        <begin position="54"/>
        <end position="64"/>
    </location>
    <ligand>
        <name>ATP</name>
        <dbReference type="ChEBI" id="CHEBI:30616"/>
    </ligand>
</feature>
<evidence type="ECO:0000256" key="4">
    <source>
        <dbReference type="ARBA" id="ARBA00022741"/>
    </source>
</evidence>
<comment type="catalytic activity">
    <reaction evidence="9 10">
        <text>7-carboxy-7-carbaguanine + NH4(+) + 2 ATP = 7-cyano-7-carbaguanine + 2 AMP + 2 diphosphate + 2 H(+)</text>
        <dbReference type="Rhea" id="RHEA:27982"/>
        <dbReference type="ChEBI" id="CHEBI:15378"/>
        <dbReference type="ChEBI" id="CHEBI:28938"/>
        <dbReference type="ChEBI" id="CHEBI:30616"/>
        <dbReference type="ChEBI" id="CHEBI:33019"/>
        <dbReference type="ChEBI" id="CHEBI:45075"/>
        <dbReference type="ChEBI" id="CHEBI:61036"/>
        <dbReference type="ChEBI" id="CHEBI:456215"/>
        <dbReference type="EC" id="6.3.4.20"/>
    </reaction>
</comment>
<feature type="binding site" evidence="10">
    <location>
        <position position="249"/>
    </location>
    <ligand>
        <name>Zn(2+)</name>
        <dbReference type="ChEBI" id="CHEBI:29105"/>
    </ligand>
</feature>
<dbReference type="GO" id="GO:0008616">
    <property type="term" value="P:tRNA queuosine(34) biosynthetic process"/>
    <property type="evidence" value="ECO:0007669"/>
    <property type="project" value="UniProtKB-UniRule"/>
</dbReference>
<dbReference type="PANTHER" id="PTHR42914:SF1">
    <property type="entry name" value="7-CYANO-7-DEAZAGUANINE SYNTHASE"/>
    <property type="match status" value="1"/>
</dbReference>
<keyword evidence="3 10" id="KW-0479">Metal-binding</keyword>
<evidence type="ECO:0000256" key="2">
    <source>
        <dbReference type="ARBA" id="ARBA00022598"/>
    </source>
</evidence>
<comment type="cofactor">
    <cofactor evidence="10">
        <name>Zn(2+)</name>
        <dbReference type="ChEBI" id="CHEBI:29105"/>
    </cofactor>
    <text evidence="10">Binds 1 zinc ion per subunit.</text>
</comment>
<dbReference type="Pfam" id="PF06508">
    <property type="entry name" value="QueC"/>
    <property type="match status" value="1"/>
</dbReference>
<organism evidence="11 12">
    <name type="scientific">Senegalimassilia anaerobia</name>
    <dbReference type="NCBI Taxonomy" id="1473216"/>
    <lineage>
        <taxon>Bacteria</taxon>
        <taxon>Bacillati</taxon>
        <taxon>Actinomycetota</taxon>
        <taxon>Coriobacteriia</taxon>
        <taxon>Coriobacteriales</taxon>
        <taxon>Coriobacteriaceae</taxon>
        <taxon>Senegalimassilia</taxon>
    </lineage>
</organism>
<comment type="similarity">
    <text evidence="7 10">Belongs to the QueC family.</text>
</comment>
<evidence type="ECO:0000256" key="5">
    <source>
        <dbReference type="ARBA" id="ARBA00022833"/>
    </source>
</evidence>
<evidence type="ECO:0000256" key="9">
    <source>
        <dbReference type="ARBA" id="ARBA00047890"/>
    </source>
</evidence>
<feature type="binding site" evidence="10">
    <location>
        <position position="252"/>
    </location>
    <ligand>
        <name>Zn(2+)</name>
        <dbReference type="ChEBI" id="CHEBI:29105"/>
    </ligand>
</feature>
<keyword evidence="6 10" id="KW-0067">ATP-binding</keyword>
<dbReference type="Gene3D" id="3.40.50.620">
    <property type="entry name" value="HUPs"/>
    <property type="match status" value="1"/>
</dbReference>
<comment type="caution">
    <text evidence="11">The sequence shown here is derived from an EMBL/GenBank/DDBJ whole genome shotgun (WGS) entry which is preliminary data.</text>
</comment>
<dbReference type="InterPro" id="IPR018317">
    <property type="entry name" value="QueC"/>
</dbReference>
<reference evidence="11 12" key="1">
    <citation type="journal article" date="2018" name="Elife">
        <title>Discovery and characterization of a prevalent human gut bacterial enzyme sufficient for the inactivation of a family of plant toxins.</title>
        <authorList>
            <person name="Koppel N."/>
            <person name="Bisanz J.E."/>
            <person name="Pandelia M.E."/>
            <person name="Turnbaugh P.J."/>
            <person name="Balskus E.P."/>
        </authorList>
    </citation>
    <scope>NUCLEOTIDE SEQUENCE [LARGE SCALE GENOMIC DNA]</scope>
    <source>
        <strain evidence="12">anaerobia AP69FAA</strain>
    </source>
</reference>
<proteinExistence type="inferred from homology"/>
<dbReference type="GO" id="GO:0005524">
    <property type="term" value="F:ATP binding"/>
    <property type="evidence" value="ECO:0007669"/>
    <property type="project" value="UniProtKB-UniRule"/>
</dbReference>
<evidence type="ECO:0000256" key="10">
    <source>
        <dbReference type="HAMAP-Rule" id="MF_01633"/>
    </source>
</evidence>
<name>A0A369LBW9_9ACTN</name>
<dbReference type="SUPFAM" id="SSF52402">
    <property type="entry name" value="Adenine nucleotide alpha hydrolases-like"/>
    <property type="match status" value="1"/>
</dbReference>
<keyword evidence="10" id="KW-0671">Queuosine biosynthesis</keyword>
<keyword evidence="12" id="KW-1185">Reference proteome</keyword>
<feature type="binding site" evidence="10">
    <location>
        <position position="241"/>
    </location>
    <ligand>
        <name>Zn(2+)</name>
        <dbReference type="ChEBI" id="CHEBI:29105"/>
    </ligand>
</feature>
<dbReference type="CDD" id="cd01995">
    <property type="entry name" value="QueC-like"/>
    <property type="match status" value="1"/>
</dbReference>
<dbReference type="HAMAP" id="MF_01633">
    <property type="entry name" value="QueC"/>
    <property type="match status" value="1"/>
</dbReference>
<evidence type="ECO:0000256" key="3">
    <source>
        <dbReference type="ARBA" id="ARBA00022723"/>
    </source>
</evidence>
<dbReference type="InterPro" id="IPR014729">
    <property type="entry name" value="Rossmann-like_a/b/a_fold"/>
</dbReference>
<dbReference type="RefSeq" id="WP_114620181.1">
    <property type="nucleotide sequence ID" value="NZ_PPTP01000002.1"/>
</dbReference>
<evidence type="ECO:0000256" key="6">
    <source>
        <dbReference type="ARBA" id="ARBA00022840"/>
    </source>
</evidence>
<evidence type="ECO:0000256" key="7">
    <source>
        <dbReference type="ARBA" id="ARBA00037993"/>
    </source>
</evidence>
<keyword evidence="2 10" id="KW-0436">Ligase</keyword>
<dbReference type="OrthoDB" id="9789567at2"/>
<keyword evidence="5 10" id="KW-0862">Zinc</keyword>
<dbReference type="GO" id="GO:0016879">
    <property type="term" value="F:ligase activity, forming carbon-nitrogen bonds"/>
    <property type="evidence" value="ECO:0007669"/>
    <property type="project" value="UniProtKB-UniRule"/>
</dbReference>
<evidence type="ECO:0000256" key="1">
    <source>
        <dbReference type="ARBA" id="ARBA00005061"/>
    </source>
</evidence>
<evidence type="ECO:0000313" key="11">
    <source>
        <dbReference type="EMBL" id="RDB56674.1"/>
    </source>
</evidence>
<comment type="pathway">
    <text evidence="1 10">Purine metabolism; 7-cyano-7-deazaguanine biosynthesis.</text>
</comment>
<dbReference type="Proteomes" id="UP000253792">
    <property type="component" value="Unassembled WGS sequence"/>
</dbReference>
<protein>
    <recommendedName>
        <fullName evidence="8 10">7-cyano-7-deazaguanine synthase</fullName>
        <ecNumber evidence="8 10">6.3.4.20</ecNumber>
    </recommendedName>
    <alternativeName>
        <fullName evidence="10">7-cyano-7-carbaguanine synthase</fullName>
    </alternativeName>
    <alternativeName>
        <fullName evidence="10">PreQ(0) synthase</fullName>
    </alternativeName>
    <alternativeName>
        <fullName evidence="10">Queuosine biosynthesis protein QueC</fullName>
    </alternativeName>
</protein>
<dbReference type="GO" id="GO:0008270">
    <property type="term" value="F:zinc ion binding"/>
    <property type="evidence" value="ECO:0007669"/>
    <property type="project" value="UniProtKB-UniRule"/>
</dbReference>
<evidence type="ECO:0000256" key="8">
    <source>
        <dbReference type="ARBA" id="ARBA00039149"/>
    </source>
</evidence>
<feature type="binding site" evidence="10">
    <location>
        <position position="255"/>
    </location>
    <ligand>
        <name>Zn(2+)</name>
        <dbReference type="ChEBI" id="CHEBI:29105"/>
    </ligand>
</feature>
<dbReference type="EC" id="6.3.4.20" evidence="8 10"/>
<dbReference type="NCBIfam" id="TIGR00364">
    <property type="entry name" value="7-cyano-7-deazaguanine synthase QueC"/>
    <property type="match status" value="1"/>
</dbReference>
<keyword evidence="4 10" id="KW-0547">Nucleotide-binding</keyword>
<sequence>MGIFEGQAFSSFAAAAANARENLRVRGTLGEDPAPRDENGKVCGENPQKALVLSSGGVDSSTLLALAVKRFGAENVFALSISYGQRHEKEIESAKAVAAHYGVEQRFLDLSAIFADSDCSLLEHSSQDVPEESYAEQIDEADGSPVSTYVPFRNGLFLSSAASMALSLGASVLFYGAHHDDWAGDAYPDCSIEFVNAMNLAITQGTAGQLHMEAPFVSWSKADIVKCGLELDVPYELTWSCYEGGERPCGKCGTCIDRNRAFEANGMRDPLLDKLDAQG</sequence>
<dbReference type="UniPathway" id="UPA00391"/>
<dbReference type="STRING" id="1034345.GCA_000236865_00966"/>
<dbReference type="PIRSF" id="PIRSF006293">
    <property type="entry name" value="ExsB"/>
    <property type="match status" value="1"/>
</dbReference>
<dbReference type="PANTHER" id="PTHR42914">
    <property type="entry name" value="7-CYANO-7-DEAZAGUANINE SYNTHASE"/>
    <property type="match status" value="1"/>
</dbReference>
<dbReference type="EMBL" id="PPTP01000002">
    <property type="protein sequence ID" value="RDB56674.1"/>
    <property type="molecule type" value="Genomic_DNA"/>
</dbReference>
<evidence type="ECO:0000313" key="12">
    <source>
        <dbReference type="Proteomes" id="UP000253792"/>
    </source>
</evidence>
<accession>A0A369LBW9</accession>